<dbReference type="GO" id="GO:0055085">
    <property type="term" value="P:transmembrane transport"/>
    <property type="evidence" value="ECO:0007669"/>
    <property type="project" value="InterPro"/>
</dbReference>
<dbReference type="Gene3D" id="1.10.3720.10">
    <property type="entry name" value="MetI-like"/>
    <property type="match status" value="2"/>
</dbReference>
<dbReference type="EMBL" id="CP045810">
    <property type="protein sequence ID" value="QHN40497.1"/>
    <property type="molecule type" value="Genomic_DNA"/>
</dbReference>
<feature type="transmembrane region" description="Helical" evidence="8">
    <location>
        <begin position="412"/>
        <end position="434"/>
    </location>
</feature>
<keyword evidence="7 8" id="KW-0472">Membrane</keyword>
<dbReference type="SUPFAM" id="SSF161098">
    <property type="entry name" value="MetI-like"/>
    <property type="match status" value="2"/>
</dbReference>
<evidence type="ECO:0000256" key="4">
    <source>
        <dbReference type="ARBA" id="ARBA00022519"/>
    </source>
</evidence>
<evidence type="ECO:0000256" key="7">
    <source>
        <dbReference type="ARBA" id="ARBA00023136"/>
    </source>
</evidence>
<feature type="domain" description="ABC transmembrane type-1" evidence="9">
    <location>
        <begin position="67"/>
        <end position="260"/>
    </location>
</feature>
<sequence>MARRRRSLTVRPGPGGRGFGVITLVPVLFVAVFFGWPVVALINRATRTSDGTGIVGLLRNTDAVGLLGITLGQALASTLLVTVVSIPIVWLVARVDLPGSRLLMVAVTVPFVLPTVVVGIVFRAVLGGPLAGLGIETGFWAVLVAHVFLNVAVFVRVVGAALRSQAGRAAEAARCLGAGPLRAFVTVSLPPLLPAVGAAASLVFLFCSTSFGVIIILGDGRLRTLETEIYQQAIGYFRIPEAVALSMLQIVVVIGALLLTRIFSDPAASGAAGSPARRRRPNGWMWLPVAAAIGYTLVLMVGPLLVLAIRSVRPTAGGDWTLRGYRGLGEQVNGISPLDTLGYSLTTAASATAIAVVVGTLGAIALHRASGPFAVIGTVLAMIPLGVSAVTLGFGYLIALAELPAEVSASPLVIPCVQALIAVPFVIRVVLPALESVPARLRQAAVVCGASPWRVFWTVDLPTIGRSLGAAGGFAFVMALGEFGATGFLAQADTTTLPVLIGSGLNRPGADNLATAMASAMLLVAVTALAVTVIELLGTRTRRAAGKDSREMQAVI</sequence>
<evidence type="ECO:0000313" key="10">
    <source>
        <dbReference type="EMBL" id="QHN40497.1"/>
    </source>
</evidence>
<evidence type="ECO:0000256" key="8">
    <source>
        <dbReference type="RuleBase" id="RU363032"/>
    </source>
</evidence>
<feature type="transmembrane region" description="Helical" evidence="8">
    <location>
        <begin position="341"/>
        <end position="366"/>
    </location>
</feature>
<name>A0A857KM08_9ACTN</name>
<feature type="transmembrane region" description="Helical" evidence="8">
    <location>
        <begin position="242"/>
        <end position="263"/>
    </location>
</feature>
<feature type="transmembrane region" description="Helical" evidence="8">
    <location>
        <begin position="512"/>
        <end position="537"/>
    </location>
</feature>
<keyword evidence="4" id="KW-0997">Cell inner membrane</keyword>
<feature type="domain" description="ABC transmembrane type-1" evidence="9">
    <location>
        <begin position="341"/>
        <end position="534"/>
    </location>
</feature>
<feature type="transmembrane region" description="Helical" evidence="8">
    <location>
        <begin position="102"/>
        <end position="126"/>
    </location>
</feature>
<evidence type="ECO:0000256" key="3">
    <source>
        <dbReference type="ARBA" id="ARBA00022475"/>
    </source>
</evidence>
<dbReference type="GO" id="GO:0005886">
    <property type="term" value="C:plasma membrane"/>
    <property type="evidence" value="ECO:0007669"/>
    <property type="project" value="UniProtKB-SubCell"/>
</dbReference>
<feature type="transmembrane region" description="Helical" evidence="8">
    <location>
        <begin position="468"/>
        <end position="492"/>
    </location>
</feature>
<reference evidence="10" key="1">
    <citation type="journal article" date="2021" name="Nat. Microbiol.">
        <title>Cocultivation of an ultrasmall environmental parasitic bacterium with lytic ability against bacteria associated with wastewater foams.</title>
        <authorList>
            <person name="Batinovic S."/>
            <person name="Rose J.J.A."/>
            <person name="Ratcliffe J."/>
            <person name="Seviour R.J."/>
            <person name="Petrovski S."/>
        </authorList>
    </citation>
    <scope>NUCLEOTIDE SEQUENCE</scope>
    <source>
        <strain evidence="10">CON44</strain>
    </source>
</reference>
<feature type="transmembrane region" description="Helical" evidence="8">
    <location>
        <begin position="192"/>
        <end position="217"/>
    </location>
</feature>
<evidence type="ECO:0000256" key="1">
    <source>
        <dbReference type="ARBA" id="ARBA00004429"/>
    </source>
</evidence>
<evidence type="ECO:0000256" key="5">
    <source>
        <dbReference type="ARBA" id="ARBA00022692"/>
    </source>
</evidence>
<comment type="subcellular location">
    <subcellularLocation>
        <location evidence="1">Cell inner membrane</location>
        <topology evidence="1">Multi-pass membrane protein</topology>
    </subcellularLocation>
    <subcellularLocation>
        <location evidence="8">Cell membrane</location>
        <topology evidence="8">Multi-pass membrane protein</topology>
    </subcellularLocation>
</comment>
<dbReference type="InterPro" id="IPR000515">
    <property type="entry name" value="MetI-like"/>
</dbReference>
<keyword evidence="3" id="KW-1003">Cell membrane</keyword>
<dbReference type="Pfam" id="PF00528">
    <property type="entry name" value="BPD_transp_1"/>
    <property type="match status" value="2"/>
</dbReference>
<feature type="transmembrane region" description="Helical" evidence="8">
    <location>
        <begin position="21"/>
        <end position="43"/>
    </location>
</feature>
<comment type="similarity">
    <text evidence="8">Belongs to the binding-protein-dependent transport system permease family.</text>
</comment>
<protein>
    <submittedName>
        <fullName evidence="10">ABC transporter permease subunit</fullName>
    </submittedName>
</protein>
<accession>A0A857KM08</accession>
<dbReference type="CDD" id="cd06261">
    <property type="entry name" value="TM_PBP2"/>
    <property type="match status" value="2"/>
</dbReference>
<gene>
    <name evidence="10" type="ORF">GII30_16305</name>
</gene>
<proteinExistence type="inferred from homology"/>
<dbReference type="PANTHER" id="PTHR43357">
    <property type="entry name" value="INNER MEMBRANE ABC TRANSPORTER PERMEASE PROTEIN YDCV"/>
    <property type="match status" value="1"/>
</dbReference>
<dbReference type="InterPro" id="IPR035906">
    <property type="entry name" value="MetI-like_sf"/>
</dbReference>
<evidence type="ECO:0000256" key="6">
    <source>
        <dbReference type="ARBA" id="ARBA00022989"/>
    </source>
</evidence>
<feature type="transmembrane region" description="Helical" evidence="8">
    <location>
        <begin position="284"/>
        <end position="309"/>
    </location>
</feature>
<keyword evidence="5 8" id="KW-0812">Transmembrane</keyword>
<dbReference type="PANTHER" id="PTHR43357:SF4">
    <property type="entry name" value="INNER MEMBRANE ABC TRANSPORTER PERMEASE PROTEIN YDCV"/>
    <property type="match status" value="1"/>
</dbReference>
<keyword evidence="2 8" id="KW-0813">Transport</keyword>
<feature type="transmembrane region" description="Helical" evidence="8">
    <location>
        <begin position="373"/>
        <end position="400"/>
    </location>
</feature>
<dbReference type="PROSITE" id="PS50928">
    <property type="entry name" value="ABC_TM1"/>
    <property type="match status" value="2"/>
</dbReference>
<evidence type="ECO:0000256" key="2">
    <source>
        <dbReference type="ARBA" id="ARBA00022448"/>
    </source>
</evidence>
<evidence type="ECO:0000259" key="9">
    <source>
        <dbReference type="PROSITE" id="PS50928"/>
    </source>
</evidence>
<dbReference type="AlphaFoldDB" id="A0A857KM08"/>
<organism evidence="10">
    <name type="scientific">Gordonia amarae</name>
    <dbReference type="NCBI Taxonomy" id="36821"/>
    <lineage>
        <taxon>Bacteria</taxon>
        <taxon>Bacillati</taxon>
        <taxon>Actinomycetota</taxon>
        <taxon>Actinomycetes</taxon>
        <taxon>Mycobacteriales</taxon>
        <taxon>Gordoniaceae</taxon>
        <taxon>Gordonia</taxon>
    </lineage>
</organism>
<dbReference type="RefSeq" id="WP_083837040.1">
    <property type="nucleotide sequence ID" value="NZ_CP045804.1"/>
</dbReference>
<feature type="transmembrane region" description="Helical" evidence="8">
    <location>
        <begin position="63"/>
        <end position="90"/>
    </location>
</feature>
<feature type="transmembrane region" description="Helical" evidence="8">
    <location>
        <begin position="138"/>
        <end position="158"/>
    </location>
</feature>
<keyword evidence="6 8" id="KW-1133">Transmembrane helix</keyword>